<feature type="domain" description="MD-2-related lipid-recognition" evidence="3">
    <location>
        <begin position="22"/>
        <end position="147"/>
    </location>
</feature>
<dbReference type="PANTHER" id="PTHR11306:SF55">
    <property type="entry name" value="GEO08227P1-RELATED"/>
    <property type="match status" value="1"/>
</dbReference>
<dbReference type="Pfam" id="PF02221">
    <property type="entry name" value="E1_DerP2_DerF2"/>
    <property type="match status" value="1"/>
</dbReference>
<dbReference type="Proteomes" id="UP000837857">
    <property type="component" value="Chromosome 13"/>
</dbReference>
<evidence type="ECO:0000256" key="2">
    <source>
        <dbReference type="SAM" id="SignalP"/>
    </source>
</evidence>
<dbReference type="EMBL" id="OW152825">
    <property type="protein sequence ID" value="CAH2041188.1"/>
    <property type="molecule type" value="Genomic_DNA"/>
</dbReference>
<feature type="non-terminal residue" evidence="4">
    <location>
        <position position="150"/>
    </location>
</feature>
<dbReference type="InterPro" id="IPR039670">
    <property type="entry name" value="NPC2-like"/>
</dbReference>
<sequence>MRSTLAIALTLVAAALGEVVEMYDCENVSSDHCQVNEVRITPCTKANGCLLKRGKQYEISFDFVPNFSTAKLRTAVYKADVVDVPFVELSDANGCDYTTCPTEAGKSQQLNYGLRLSKKLPRGTFIIKWKLWNQVEPDQLCCFKTAIEIR</sequence>
<feature type="signal peptide" evidence="2">
    <location>
        <begin position="1"/>
        <end position="17"/>
    </location>
</feature>
<accession>A0ABN8HTM5</accession>
<evidence type="ECO:0000259" key="3">
    <source>
        <dbReference type="SMART" id="SM00737"/>
    </source>
</evidence>
<dbReference type="SUPFAM" id="SSF81296">
    <property type="entry name" value="E set domains"/>
    <property type="match status" value="1"/>
</dbReference>
<evidence type="ECO:0000313" key="4">
    <source>
        <dbReference type="EMBL" id="CAH2041188.1"/>
    </source>
</evidence>
<feature type="chain" id="PRO_5047082498" description="MD-2-related lipid-recognition domain-containing protein" evidence="2">
    <location>
        <begin position="18"/>
        <end position="150"/>
    </location>
</feature>
<reference evidence="4" key="1">
    <citation type="submission" date="2022-03" db="EMBL/GenBank/DDBJ databases">
        <authorList>
            <person name="Martin H S."/>
        </authorList>
    </citation>
    <scope>NUCLEOTIDE SEQUENCE</scope>
</reference>
<name>A0ABN8HTM5_9NEOP</name>
<evidence type="ECO:0000313" key="5">
    <source>
        <dbReference type="Proteomes" id="UP000837857"/>
    </source>
</evidence>
<gene>
    <name evidence="4" type="ORF">IPOD504_LOCUS2971</name>
</gene>
<dbReference type="InterPro" id="IPR014756">
    <property type="entry name" value="Ig_E-set"/>
</dbReference>
<dbReference type="InterPro" id="IPR003172">
    <property type="entry name" value="ML_dom"/>
</dbReference>
<protein>
    <recommendedName>
        <fullName evidence="3">MD-2-related lipid-recognition domain-containing protein</fullName>
    </recommendedName>
</protein>
<evidence type="ECO:0000256" key="1">
    <source>
        <dbReference type="ARBA" id="ARBA00006370"/>
    </source>
</evidence>
<keyword evidence="5" id="KW-1185">Reference proteome</keyword>
<dbReference type="Gene3D" id="2.60.40.770">
    <property type="match status" value="1"/>
</dbReference>
<proteinExistence type="inferred from homology"/>
<dbReference type="PANTHER" id="PTHR11306">
    <property type="entry name" value="NIEMANN PICK TYPE C2 PROTEIN NPC2-RELATED"/>
    <property type="match status" value="1"/>
</dbReference>
<organism evidence="4 5">
    <name type="scientific">Iphiclides podalirius</name>
    <name type="common">scarce swallowtail</name>
    <dbReference type="NCBI Taxonomy" id="110791"/>
    <lineage>
        <taxon>Eukaryota</taxon>
        <taxon>Metazoa</taxon>
        <taxon>Ecdysozoa</taxon>
        <taxon>Arthropoda</taxon>
        <taxon>Hexapoda</taxon>
        <taxon>Insecta</taxon>
        <taxon>Pterygota</taxon>
        <taxon>Neoptera</taxon>
        <taxon>Endopterygota</taxon>
        <taxon>Lepidoptera</taxon>
        <taxon>Glossata</taxon>
        <taxon>Ditrysia</taxon>
        <taxon>Papilionoidea</taxon>
        <taxon>Papilionidae</taxon>
        <taxon>Papilioninae</taxon>
        <taxon>Iphiclides</taxon>
    </lineage>
</organism>
<keyword evidence="2" id="KW-0732">Signal</keyword>
<comment type="similarity">
    <text evidence="1">Belongs to the NPC2 family.</text>
</comment>
<dbReference type="SMART" id="SM00737">
    <property type="entry name" value="ML"/>
    <property type="match status" value="1"/>
</dbReference>